<accession>A0AAW0D4H3</accession>
<name>A0AAW0D4H3_9AGAR</name>
<organism evidence="2 3">
    <name type="scientific">Favolaschia claudopus</name>
    <dbReference type="NCBI Taxonomy" id="2862362"/>
    <lineage>
        <taxon>Eukaryota</taxon>
        <taxon>Fungi</taxon>
        <taxon>Dikarya</taxon>
        <taxon>Basidiomycota</taxon>
        <taxon>Agaricomycotina</taxon>
        <taxon>Agaricomycetes</taxon>
        <taxon>Agaricomycetidae</taxon>
        <taxon>Agaricales</taxon>
        <taxon>Marasmiineae</taxon>
        <taxon>Mycenaceae</taxon>
        <taxon>Favolaschia</taxon>
    </lineage>
</organism>
<dbReference type="Gene3D" id="3.60.130.30">
    <property type="match status" value="1"/>
</dbReference>
<protein>
    <submittedName>
        <fullName evidence="2">Uncharacterized protein</fullName>
    </submittedName>
</protein>
<evidence type="ECO:0000313" key="2">
    <source>
        <dbReference type="EMBL" id="KAK7046462.1"/>
    </source>
</evidence>
<dbReference type="Proteomes" id="UP001362999">
    <property type="component" value="Unassembled WGS sequence"/>
</dbReference>
<keyword evidence="3" id="KW-1185">Reference proteome</keyword>
<feature type="compositionally biased region" description="Basic residues" evidence="1">
    <location>
        <begin position="1"/>
        <end position="20"/>
    </location>
</feature>
<feature type="region of interest" description="Disordered" evidence="1">
    <location>
        <begin position="1"/>
        <end position="37"/>
    </location>
</feature>
<dbReference type="AlphaFoldDB" id="A0AAW0D4H3"/>
<dbReference type="EMBL" id="JAWWNJ010000010">
    <property type="protein sequence ID" value="KAK7046462.1"/>
    <property type="molecule type" value="Genomic_DNA"/>
</dbReference>
<reference evidence="2 3" key="1">
    <citation type="journal article" date="2024" name="J Genomics">
        <title>Draft genome sequencing and assembly of Favolaschia claudopus CIRM-BRFM 2984 isolated from oak limbs.</title>
        <authorList>
            <person name="Navarro D."/>
            <person name="Drula E."/>
            <person name="Chaduli D."/>
            <person name="Cazenave R."/>
            <person name="Ahrendt S."/>
            <person name="Wang J."/>
            <person name="Lipzen A."/>
            <person name="Daum C."/>
            <person name="Barry K."/>
            <person name="Grigoriev I.V."/>
            <person name="Favel A."/>
            <person name="Rosso M.N."/>
            <person name="Martin F."/>
        </authorList>
    </citation>
    <scope>NUCLEOTIDE SEQUENCE [LARGE SCALE GENOMIC DNA]</scope>
    <source>
        <strain evidence="2 3">CIRM-BRFM 2984</strain>
    </source>
</reference>
<feature type="compositionally biased region" description="Basic and acidic residues" evidence="1">
    <location>
        <begin position="27"/>
        <end position="37"/>
    </location>
</feature>
<comment type="caution">
    <text evidence="2">The sequence shown here is derived from an EMBL/GenBank/DDBJ whole genome shotgun (WGS) entry which is preliminary data.</text>
</comment>
<gene>
    <name evidence="2" type="ORF">R3P38DRAFT_2688831</name>
</gene>
<sequence length="375" mass="42057">MAGKKGKKKRADNRKRRKRSSISQEARQADYEKEGGVRDRCREKVKNNTLYVHIPIPYPTHFLPFTKDRKLVQQFAVQEKWPDNHDLPDVTTNDRLNVFIRTNPPTHAQKQLMGPGETGQWMLRKDWTHPEQLLALKTDGVPKYLAMRFAEVFPKKTLAKLVSLWHAALAAGVVFGETELQRFKSPALHLAIWGLSRAEPAVTADSLQTKAVDPVAAVAALDRLLGVVKREIVPVMKCLMHEHNLEAERVNKLIHARVRHVLASILKERPNLDLGGLFFAIAVKAGSSEVLHIDWNDNLHKFALIFCAGSFEGGEVCLPQLGRRIPLRPGSLLALRTRLLAHAAIVGGSGFRLVFTCFTDSLLLEQTIAGDFAYL</sequence>
<proteinExistence type="predicted"/>
<evidence type="ECO:0000313" key="3">
    <source>
        <dbReference type="Proteomes" id="UP001362999"/>
    </source>
</evidence>
<evidence type="ECO:0000256" key="1">
    <source>
        <dbReference type="SAM" id="MobiDB-lite"/>
    </source>
</evidence>